<evidence type="ECO:0000313" key="1">
    <source>
        <dbReference type="EMBL" id="KAF9735705.1"/>
    </source>
</evidence>
<reference evidence="1" key="1">
    <citation type="journal article" date="2020" name="Mol. Plant Microbe Interact.">
        <title>Genome Sequence of the Biocontrol Agent Coniothyrium minitans strain Conio (IMI 134523).</title>
        <authorList>
            <person name="Patel D."/>
            <person name="Shittu T.A."/>
            <person name="Baroncelli R."/>
            <person name="Muthumeenakshi S."/>
            <person name="Osborne T.H."/>
            <person name="Janganan T.K."/>
            <person name="Sreenivasaprasad S."/>
        </authorList>
    </citation>
    <scope>NUCLEOTIDE SEQUENCE</scope>
    <source>
        <strain evidence="1">Conio</strain>
    </source>
</reference>
<dbReference type="Proteomes" id="UP000756921">
    <property type="component" value="Unassembled WGS sequence"/>
</dbReference>
<comment type="caution">
    <text evidence="1">The sequence shown here is derived from an EMBL/GenBank/DDBJ whole genome shotgun (WGS) entry which is preliminary data.</text>
</comment>
<gene>
    <name evidence="1" type="ORF">PMIN01_05620</name>
</gene>
<organism evidence="1 2">
    <name type="scientific">Paraphaeosphaeria minitans</name>
    <dbReference type="NCBI Taxonomy" id="565426"/>
    <lineage>
        <taxon>Eukaryota</taxon>
        <taxon>Fungi</taxon>
        <taxon>Dikarya</taxon>
        <taxon>Ascomycota</taxon>
        <taxon>Pezizomycotina</taxon>
        <taxon>Dothideomycetes</taxon>
        <taxon>Pleosporomycetidae</taxon>
        <taxon>Pleosporales</taxon>
        <taxon>Massarineae</taxon>
        <taxon>Didymosphaeriaceae</taxon>
        <taxon>Paraphaeosphaeria</taxon>
    </lineage>
</organism>
<sequence>MSALVVLRAKSHSTSFALSVRSCAGAPKRAQWSARAGGINRIIGTRTYAPVAQTKLYLDFAFLSLANVKTWELHPFRRRWRTRVRGLDCQWQRDTARIFGTIPTLRFNSP</sequence>
<accession>A0A9P6GIQ0</accession>
<protein>
    <submittedName>
        <fullName evidence="1">Uncharacterized protein</fullName>
    </submittedName>
</protein>
<dbReference type="EMBL" id="WJXW01000005">
    <property type="protein sequence ID" value="KAF9735705.1"/>
    <property type="molecule type" value="Genomic_DNA"/>
</dbReference>
<name>A0A9P6GIQ0_9PLEO</name>
<keyword evidence="2" id="KW-1185">Reference proteome</keyword>
<evidence type="ECO:0000313" key="2">
    <source>
        <dbReference type="Proteomes" id="UP000756921"/>
    </source>
</evidence>
<dbReference type="AlphaFoldDB" id="A0A9P6GIQ0"/>
<proteinExistence type="predicted"/>